<reference evidence="18" key="1">
    <citation type="journal article" date="2023" name="Arch. Microbiol.">
        <title>Desulfoferula mesophilus gen. nov. sp. nov., a mesophilic sulfate-reducing bacterium isolated from a brackish lake sediment.</title>
        <authorList>
            <person name="Watanabe T."/>
            <person name="Yabe T."/>
            <person name="Tsuji J.M."/>
            <person name="Fukui M."/>
        </authorList>
    </citation>
    <scope>NUCLEOTIDE SEQUENCE [LARGE SCALE GENOMIC DNA]</scope>
    <source>
        <strain evidence="18">12FAK</strain>
    </source>
</reference>
<dbReference type="NCBIfam" id="TIGR01203">
    <property type="entry name" value="HGPRTase"/>
    <property type="match status" value="1"/>
</dbReference>
<comment type="catalytic activity">
    <reaction evidence="13">
        <text>GMP + diphosphate = guanine + 5-phospho-alpha-D-ribose 1-diphosphate</text>
        <dbReference type="Rhea" id="RHEA:25424"/>
        <dbReference type="ChEBI" id="CHEBI:16235"/>
        <dbReference type="ChEBI" id="CHEBI:33019"/>
        <dbReference type="ChEBI" id="CHEBI:58017"/>
        <dbReference type="ChEBI" id="CHEBI:58115"/>
        <dbReference type="EC" id="2.4.2.8"/>
    </reaction>
    <physiologicalReaction direction="right-to-left" evidence="13">
        <dbReference type="Rhea" id="RHEA:25426"/>
    </physiologicalReaction>
</comment>
<dbReference type="Proteomes" id="UP001366166">
    <property type="component" value="Chromosome"/>
</dbReference>
<dbReference type="GO" id="GO:0004422">
    <property type="term" value="F:hypoxanthine phosphoribosyltransferase activity"/>
    <property type="evidence" value="ECO:0007669"/>
    <property type="project" value="InterPro"/>
</dbReference>
<comment type="cofactor">
    <cofactor evidence="1 15">
        <name>Mg(2+)</name>
        <dbReference type="ChEBI" id="CHEBI:18420"/>
    </cofactor>
</comment>
<keyword evidence="12 15" id="KW-0460">Magnesium</keyword>
<dbReference type="RefSeq" id="WP_338600117.1">
    <property type="nucleotide sequence ID" value="NZ_AP028679.1"/>
</dbReference>
<dbReference type="GO" id="GO:0006166">
    <property type="term" value="P:purine ribonucleoside salvage"/>
    <property type="evidence" value="ECO:0007669"/>
    <property type="project" value="UniProtKB-KW"/>
</dbReference>
<dbReference type="GO" id="GO:0000166">
    <property type="term" value="F:nucleotide binding"/>
    <property type="evidence" value="ECO:0007669"/>
    <property type="project" value="UniProtKB-KW"/>
</dbReference>
<gene>
    <name evidence="17" type="ORF">FAK_26270</name>
</gene>
<dbReference type="EC" id="2.4.2.8" evidence="5 15"/>
<evidence type="ECO:0000259" key="16">
    <source>
        <dbReference type="Pfam" id="PF00156"/>
    </source>
</evidence>
<keyword evidence="8 15" id="KW-0808">Transferase</keyword>
<dbReference type="Pfam" id="PF00156">
    <property type="entry name" value="Pribosyltran"/>
    <property type="match status" value="1"/>
</dbReference>
<feature type="domain" description="Phosphoribosyltransferase" evidence="16">
    <location>
        <begin position="15"/>
        <end position="160"/>
    </location>
</feature>
<accession>A0AAU9EYP7</accession>
<comment type="pathway">
    <text evidence="3 15">Purine metabolism; IMP biosynthesis via salvage pathway; IMP from hypoxanthine: step 1/1.</text>
</comment>
<evidence type="ECO:0000256" key="4">
    <source>
        <dbReference type="ARBA" id="ARBA00008391"/>
    </source>
</evidence>
<dbReference type="AlphaFoldDB" id="A0AAU9EYP7"/>
<dbReference type="Gene3D" id="3.40.50.2020">
    <property type="match status" value="1"/>
</dbReference>
<dbReference type="CDD" id="cd06223">
    <property type="entry name" value="PRTases_typeI"/>
    <property type="match status" value="1"/>
</dbReference>
<protein>
    <recommendedName>
        <fullName evidence="5 15">Hypoxanthine phosphoribosyltransferase</fullName>
        <ecNumber evidence="5 15">2.4.2.8</ecNumber>
    </recommendedName>
</protein>
<evidence type="ECO:0000256" key="14">
    <source>
        <dbReference type="ARBA" id="ARBA00049402"/>
    </source>
</evidence>
<keyword evidence="7 15" id="KW-0328">Glycosyltransferase</keyword>
<evidence type="ECO:0000256" key="6">
    <source>
        <dbReference type="ARBA" id="ARBA00022490"/>
    </source>
</evidence>
<dbReference type="FunFam" id="3.40.50.2020:FF:000006">
    <property type="entry name" value="Hypoxanthine phosphoribosyltransferase"/>
    <property type="match status" value="1"/>
</dbReference>
<evidence type="ECO:0000256" key="1">
    <source>
        <dbReference type="ARBA" id="ARBA00001946"/>
    </source>
</evidence>
<dbReference type="SUPFAM" id="SSF53271">
    <property type="entry name" value="PRTase-like"/>
    <property type="match status" value="1"/>
</dbReference>
<evidence type="ECO:0000256" key="12">
    <source>
        <dbReference type="ARBA" id="ARBA00022842"/>
    </source>
</evidence>
<comment type="catalytic activity">
    <reaction evidence="14">
        <text>IMP + diphosphate = hypoxanthine + 5-phospho-alpha-D-ribose 1-diphosphate</text>
        <dbReference type="Rhea" id="RHEA:17973"/>
        <dbReference type="ChEBI" id="CHEBI:17368"/>
        <dbReference type="ChEBI" id="CHEBI:33019"/>
        <dbReference type="ChEBI" id="CHEBI:58017"/>
        <dbReference type="ChEBI" id="CHEBI:58053"/>
        <dbReference type="EC" id="2.4.2.8"/>
    </reaction>
    <physiologicalReaction direction="right-to-left" evidence="14">
        <dbReference type="Rhea" id="RHEA:17975"/>
    </physiologicalReaction>
</comment>
<dbReference type="GO" id="GO:0032263">
    <property type="term" value="P:GMP salvage"/>
    <property type="evidence" value="ECO:0007669"/>
    <property type="project" value="TreeGrafter"/>
</dbReference>
<evidence type="ECO:0000256" key="7">
    <source>
        <dbReference type="ARBA" id="ARBA00022676"/>
    </source>
</evidence>
<evidence type="ECO:0000256" key="8">
    <source>
        <dbReference type="ARBA" id="ARBA00022679"/>
    </source>
</evidence>
<evidence type="ECO:0000313" key="17">
    <source>
        <dbReference type="EMBL" id="BEQ15561.1"/>
    </source>
</evidence>
<keyword evidence="9 15" id="KW-0479">Metal-binding</keyword>
<dbReference type="PANTHER" id="PTHR43340:SF1">
    <property type="entry name" value="HYPOXANTHINE PHOSPHORIBOSYLTRANSFERASE"/>
    <property type="match status" value="1"/>
</dbReference>
<dbReference type="InterPro" id="IPR000836">
    <property type="entry name" value="PRTase_dom"/>
</dbReference>
<dbReference type="InterPro" id="IPR050408">
    <property type="entry name" value="HGPRT"/>
</dbReference>
<evidence type="ECO:0000256" key="2">
    <source>
        <dbReference type="ARBA" id="ARBA00004496"/>
    </source>
</evidence>
<dbReference type="GO" id="GO:0052657">
    <property type="term" value="F:guanine phosphoribosyltransferase activity"/>
    <property type="evidence" value="ECO:0007669"/>
    <property type="project" value="UniProtKB-ARBA"/>
</dbReference>
<comment type="subcellular location">
    <subcellularLocation>
        <location evidence="2 15">Cytoplasm</location>
    </subcellularLocation>
</comment>
<dbReference type="GO" id="GO:0032264">
    <property type="term" value="P:IMP salvage"/>
    <property type="evidence" value="ECO:0007669"/>
    <property type="project" value="TreeGrafter"/>
</dbReference>
<evidence type="ECO:0000256" key="9">
    <source>
        <dbReference type="ARBA" id="ARBA00022723"/>
    </source>
</evidence>
<dbReference type="GO" id="GO:0000287">
    <property type="term" value="F:magnesium ion binding"/>
    <property type="evidence" value="ECO:0007669"/>
    <property type="project" value="TreeGrafter"/>
</dbReference>
<evidence type="ECO:0000313" key="18">
    <source>
        <dbReference type="Proteomes" id="UP001366166"/>
    </source>
</evidence>
<dbReference type="KEGG" id="dmp:FAK_26270"/>
<dbReference type="GO" id="GO:0046100">
    <property type="term" value="P:hypoxanthine metabolic process"/>
    <property type="evidence" value="ECO:0007669"/>
    <property type="project" value="TreeGrafter"/>
</dbReference>
<dbReference type="GO" id="GO:0005829">
    <property type="term" value="C:cytosol"/>
    <property type="evidence" value="ECO:0007669"/>
    <property type="project" value="TreeGrafter"/>
</dbReference>
<dbReference type="InterPro" id="IPR005904">
    <property type="entry name" value="Hxn_phspho_trans"/>
</dbReference>
<evidence type="ECO:0000256" key="11">
    <source>
        <dbReference type="ARBA" id="ARBA00022741"/>
    </source>
</evidence>
<evidence type="ECO:0000256" key="3">
    <source>
        <dbReference type="ARBA" id="ARBA00004669"/>
    </source>
</evidence>
<dbReference type="PANTHER" id="PTHR43340">
    <property type="entry name" value="HYPOXANTHINE-GUANINE PHOSPHORIBOSYLTRANSFERASE"/>
    <property type="match status" value="1"/>
</dbReference>
<organism evidence="17 18">
    <name type="scientific">Desulfoferula mesophila</name>
    <dbReference type="NCBI Taxonomy" id="3058419"/>
    <lineage>
        <taxon>Bacteria</taxon>
        <taxon>Pseudomonadati</taxon>
        <taxon>Thermodesulfobacteriota</taxon>
        <taxon>Desulfarculia</taxon>
        <taxon>Desulfarculales</taxon>
        <taxon>Desulfarculaceae</taxon>
        <taxon>Desulfoferula</taxon>
    </lineage>
</organism>
<evidence type="ECO:0000256" key="13">
    <source>
        <dbReference type="ARBA" id="ARBA00048811"/>
    </source>
</evidence>
<evidence type="ECO:0000256" key="5">
    <source>
        <dbReference type="ARBA" id="ARBA00011895"/>
    </source>
</evidence>
<keyword evidence="10 15" id="KW-0660">Purine salvage</keyword>
<evidence type="ECO:0000256" key="10">
    <source>
        <dbReference type="ARBA" id="ARBA00022726"/>
    </source>
</evidence>
<dbReference type="GO" id="GO:0006178">
    <property type="term" value="P:guanine salvage"/>
    <property type="evidence" value="ECO:0007669"/>
    <property type="project" value="TreeGrafter"/>
</dbReference>
<evidence type="ECO:0000256" key="15">
    <source>
        <dbReference type="RuleBase" id="RU364099"/>
    </source>
</evidence>
<keyword evidence="18" id="KW-1185">Reference proteome</keyword>
<sequence length="180" mass="20175">MSDNSQIKVVFSPEEIQRRVRELAEQITSDFAGQEPIMLGVLKGCFIFLSDLVRQVDLPLEIDFVRLASYGSSDTSSGRVQLVKAPEISIKGRPVLVVEDIIDTGNTLKWLVEYLEGMQPSSVNLCVLVDKAERREVEVEVDYVGFKVPDGFLVGYGLDFDERFRFLPGIYELNPQRGGA</sequence>
<proteinExistence type="inferred from homology"/>
<name>A0AAU9EYP7_9BACT</name>
<dbReference type="InterPro" id="IPR029057">
    <property type="entry name" value="PRTase-like"/>
</dbReference>
<keyword evidence="6 15" id="KW-0963">Cytoplasm</keyword>
<dbReference type="EMBL" id="AP028679">
    <property type="protein sequence ID" value="BEQ15561.1"/>
    <property type="molecule type" value="Genomic_DNA"/>
</dbReference>
<comment type="similarity">
    <text evidence="4 15">Belongs to the purine/pyrimidine phosphoribosyltransferase family.</text>
</comment>
<keyword evidence="11 15" id="KW-0547">Nucleotide-binding</keyword>